<evidence type="ECO:0000259" key="13">
    <source>
        <dbReference type="PROSITE" id="PS51721"/>
    </source>
</evidence>
<dbReference type="PROSITE" id="PS50936">
    <property type="entry name" value="ENGC_GTPASE"/>
    <property type="match status" value="1"/>
</dbReference>
<dbReference type="Proteomes" id="UP000306740">
    <property type="component" value="Unassembled WGS sequence"/>
</dbReference>
<dbReference type="InterPro" id="IPR030378">
    <property type="entry name" value="G_CP_dom"/>
</dbReference>
<feature type="binding site" evidence="10">
    <location>
        <position position="327"/>
    </location>
    <ligand>
        <name>Zn(2+)</name>
        <dbReference type="ChEBI" id="CHEBI:29105"/>
    </ligand>
</feature>
<feature type="binding site" evidence="10">
    <location>
        <position position="321"/>
    </location>
    <ligand>
        <name>Zn(2+)</name>
        <dbReference type="ChEBI" id="CHEBI:29105"/>
    </ligand>
</feature>
<comment type="function">
    <text evidence="10">One of several proteins that assist in the late maturation steps of the functional core of the 30S ribosomal subunit. Helps release RbfA from mature subunits. May play a role in the assembly of ribosomal proteins into the subunit. Circularly permuted GTPase that catalyzes slow GTP hydrolysis, GTPase activity is stimulated by the 30S ribosomal subunit.</text>
</comment>
<dbReference type="InterPro" id="IPR027417">
    <property type="entry name" value="P-loop_NTPase"/>
</dbReference>
<dbReference type="EMBL" id="VDFR01000230">
    <property type="protein sequence ID" value="TNC29381.1"/>
    <property type="molecule type" value="Genomic_DNA"/>
</dbReference>
<dbReference type="CDD" id="cd01854">
    <property type="entry name" value="YjeQ_EngC"/>
    <property type="match status" value="1"/>
</dbReference>
<evidence type="ECO:0000256" key="10">
    <source>
        <dbReference type="HAMAP-Rule" id="MF_01820"/>
    </source>
</evidence>
<feature type="compositionally biased region" description="Basic residues" evidence="11">
    <location>
        <begin position="372"/>
        <end position="388"/>
    </location>
</feature>
<keyword evidence="8 10" id="KW-0694">RNA-binding</keyword>
<keyword evidence="4 10" id="KW-0699">rRNA-binding</keyword>
<evidence type="ECO:0000256" key="4">
    <source>
        <dbReference type="ARBA" id="ARBA00022730"/>
    </source>
</evidence>
<keyword evidence="1 10" id="KW-0963">Cytoplasm</keyword>
<feature type="binding site" evidence="10">
    <location>
        <begin position="184"/>
        <end position="187"/>
    </location>
    <ligand>
        <name>GTP</name>
        <dbReference type="ChEBI" id="CHEBI:37565"/>
    </ligand>
</feature>
<dbReference type="GO" id="GO:0005525">
    <property type="term" value="F:GTP binding"/>
    <property type="evidence" value="ECO:0007669"/>
    <property type="project" value="UniProtKB-UniRule"/>
</dbReference>
<dbReference type="GO" id="GO:0042274">
    <property type="term" value="P:ribosomal small subunit biogenesis"/>
    <property type="evidence" value="ECO:0007669"/>
    <property type="project" value="UniProtKB-UniRule"/>
</dbReference>
<dbReference type="Gene3D" id="1.10.40.50">
    <property type="entry name" value="Probable gtpase engc, domain 3"/>
    <property type="match status" value="1"/>
</dbReference>
<evidence type="ECO:0000256" key="11">
    <source>
        <dbReference type="SAM" id="MobiDB-lite"/>
    </source>
</evidence>
<feature type="binding site" evidence="10">
    <location>
        <position position="319"/>
    </location>
    <ligand>
        <name>Zn(2+)</name>
        <dbReference type="ChEBI" id="CHEBI:29105"/>
    </ligand>
</feature>
<dbReference type="NCBIfam" id="TIGR00157">
    <property type="entry name" value="ribosome small subunit-dependent GTPase A"/>
    <property type="match status" value="1"/>
</dbReference>
<accession>A0A5C4M8Y4</accession>
<feature type="region of interest" description="Disordered" evidence="11">
    <location>
        <begin position="369"/>
        <end position="388"/>
    </location>
</feature>
<name>A0A5C4M8Y4_9ACTN</name>
<comment type="cofactor">
    <cofactor evidence="10">
        <name>Zn(2+)</name>
        <dbReference type="ChEBI" id="CHEBI:29105"/>
    </cofactor>
    <text evidence="10">Binds 1 zinc ion per subunit.</text>
</comment>
<dbReference type="AlphaFoldDB" id="A0A5C4M8Y4"/>
<keyword evidence="5 10" id="KW-0547">Nucleotide-binding</keyword>
<evidence type="ECO:0000256" key="9">
    <source>
        <dbReference type="ARBA" id="ARBA00023134"/>
    </source>
</evidence>
<organism evidence="15 16">
    <name type="scientific">Mumia zhuanghuii</name>
    <dbReference type="NCBI Taxonomy" id="2585211"/>
    <lineage>
        <taxon>Bacteria</taxon>
        <taxon>Bacillati</taxon>
        <taxon>Actinomycetota</taxon>
        <taxon>Actinomycetes</taxon>
        <taxon>Propionibacteriales</taxon>
        <taxon>Nocardioidaceae</taxon>
        <taxon>Mumia</taxon>
    </lineage>
</organism>
<dbReference type="HAMAP" id="MF_01820">
    <property type="entry name" value="GTPase_RsgA"/>
    <property type="match status" value="1"/>
</dbReference>
<feature type="binding site" evidence="10">
    <location>
        <begin position="235"/>
        <end position="243"/>
    </location>
    <ligand>
        <name>GTP</name>
        <dbReference type="ChEBI" id="CHEBI:37565"/>
    </ligand>
</feature>
<evidence type="ECO:0000256" key="1">
    <source>
        <dbReference type="ARBA" id="ARBA00022490"/>
    </source>
</evidence>
<keyword evidence="3 10" id="KW-0479">Metal-binding</keyword>
<keyword evidence="6 10" id="KW-0378">Hydrolase</keyword>
<dbReference type="InterPro" id="IPR010914">
    <property type="entry name" value="RsgA_GTPase_dom"/>
</dbReference>
<sequence length="388" mass="40986">MVSGQRCSLVLRGALQRVHAASVGARVVDVTTSWSGAGGRKSLACAGRRSYGHGVVTEGDRATAWSGRVVRGDRGHVRVLGPDGRVVTARIAVPVSDPLEAPCVGDWVTVAGDAGERVVAEVLPRRTLVERAEPGRSSRHQPLAANVDTVAVVVGLDQMPSLEKVERLLVVGWSSGASVHVVLTKSDLAADAADVAEDITTQLGADVLVCSTRTGEGIAEVAALVPAGTTLALVGASGAGKSTLVNTLAGEEVVETSPIRADGRGRHTTVRRELVPVPGGGWVVDTPGLRGVGVTGPDGLEAAFTDVADLAASCRFRDCSHQVEPGCAVRAALDDGSLSLRRYESWRTLQREGLWLRRRADRRLAAEEGRRVRQSTRAQRRLRRERGR</sequence>
<feature type="binding site" evidence="10">
    <location>
        <position position="314"/>
    </location>
    <ligand>
        <name>Zn(2+)</name>
        <dbReference type="ChEBI" id="CHEBI:29105"/>
    </ligand>
</feature>
<protein>
    <recommendedName>
        <fullName evidence="10">Small ribosomal subunit biogenesis GTPase RsgA</fullName>
        <ecNumber evidence="10">3.6.1.-</ecNumber>
    </recommendedName>
</protein>
<evidence type="ECO:0000313" key="16">
    <source>
        <dbReference type="Proteomes" id="UP000306740"/>
    </source>
</evidence>
<evidence type="ECO:0000256" key="2">
    <source>
        <dbReference type="ARBA" id="ARBA00022517"/>
    </source>
</evidence>
<dbReference type="GO" id="GO:0005737">
    <property type="term" value="C:cytoplasm"/>
    <property type="evidence" value="ECO:0007669"/>
    <property type="project" value="UniProtKB-SubCell"/>
</dbReference>
<dbReference type="PANTHER" id="PTHR32120:SF10">
    <property type="entry name" value="SMALL RIBOSOMAL SUBUNIT BIOGENESIS GTPASE RSGA"/>
    <property type="match status" value="1"/>
</dbReference>
<evidence type="ECO:0000256" key="8">
    <source>
        <dbReference type="ARBA" id="ARBA00022884"/>
    </source>
</evidence>
<evidence type="ECO:0000256" key="7">
    <source>
        <dbReference type="ARBA" id="ARBA00022833"/>
    </source>
</evidence>
<feature type="domain" description="CP-type G" evidence="13">
    <location>
        <begin position="136"/>
        <end position="292"/>
    </location>
</feature>
<dbReference type="Pfam" id="PF03193">
    <property type="entry name" value="RsgA_GTPase"/>
    <property type="match status" value="1"/>
</dbReference>
<comment type="subunit">
    <text evidence="10">Monomer. Associates with 30S ribosomal subunit, binds 16S rRNA.</text>
</comment>
<gene>
    <name evidence="10 15" type="primary">rsgA</name>
    <name evidence="15" type="ORF">FHE65_33025</name>
    <name evidence="14" type="ORF">FHE65_33510</name>
</gene>
<comment type="similarity">
    <text evidence="10">Belongs to the TRAFAC class YlqF/YawG GTPase family. RsgA subfamily.</text>
</comment>
<evidence type="ECO:0000259" key="12">
    <source>
        <dbReference type="PROSITE" id="PS50936"/>
    </source>
</evidence>
<dbReference type="EC" id="3.6.1.-" evidence="10"/>
<evidence type="ECO:0000256" key="6">
    <source>
        <dbReference type="ARBA" id="ARBA00022801"/>
    </source>
</evidence>
<comment type="caution">
    <text evidence="15">The sequence shown here is derived from an EMBL/GenBank/DDBJ whole genome shotgun (WGS) entry which is preliminary data.</text>
</comment>
<keyword evidence="9 10" id="KW-0342">GTP-binding</keyword>
<evidence type="ECO:0000313" key="14">
    <source>
        <dbReference type="EMBL" id="TNC29381.1"/>
    </source>
</evidence>
<dbReference type="SUPFAM" id="SSF52540">
    <property type="entry name" value="P-loop containing nucleoside triphosphate hydrolases"/>
    <property type="match status" value="1"/>
</dbReference>
<evidence type="ECO:0000313" key="15">
    <source>
        <dbReference type="EMBL" id="TNC30203.1"/>
    </source>
</evidence>
<dbReference type="GO" id="GO:0019843">
    <property type="term" value="F:rRNA binding"/>
    <property type="evidence" value="ECO:0007669"/>
    <property type="project" value="UniProtKB-KW"/>
</dbReference>
<comment type="subcellular location">
    <subcellularLocation>
        <location evidence="10">Cytoplasm</location>
    </subcellularLocation>
</comment>
<feature type="domain" description="EngC GTPase" evidence="12">
    <location>
        <begin position="145"/>
        <end position="290"/>
    </location>
</feature>
<dbReference type="PANTHER" id="PTHR32120">
    <property type="entry name" value="SMALL RIBOSOMAL SUBUNIT BIOGENESIS GTPASE RSGA"/>
    <property type="match status" value="1"/>
</dbReference>
<dbReference type="EMBL" id="VDFR01000223">
    <property type="protein sequence ID" value="TNC30203.1"/>
    <property type="molecule type" value="Genomic_DNA"/>
</dbReference>
<keyword evidence="2 10" id="KW-0690">Ribosome biogenesis</keyword>
<dbReference type="PROSITE" id="PS51721">
    <property type="entry name" value="G_CP"/>
    <property type="match status" value="1"/>
</dbReference>
<proteinExistence type="inferred from homology"/>
<dbReference type="GO" id="GO:0003924">
    <property type="term" value="F:GTPase activity"/>
    <property type="evidence" value="ECO:0007669"/>
    <property type="project" value="UniProtKB-UniRule"/>
</dbReference>
<dbReference type="Gene3D" id="3.40.50.300">
    <property type="entry name" value="P-loop containing nucleotide triphosphate hydrolases"/>
    <property type="match status" value="1"/>
</dbReference>
<keyword evidence="7 10" id="KW-0862">Zinc</keyword>
<dbReference type="GO" id="GO:0046872">
    <property type="term" value="F:metal ion binding"/>
    <property type="evidence" value="ECO:0007669"/>
    <property type="project" value="UniProtKB-KW"/>
</dbReference>
<dbReference type="OrthoDB" id="9809485at2"/>
<reference evidence="15 16" key="1">
    <citation type="submission" date="2019-05" db="EMBL/GenBank/DDBJ databases">
        <title>Mumia sp. nov., isolated from the intestinal contents of plateau pika (Ochotona curzoniae) in the Qinghai-Tibet plateau of China.</title>
        <authorList>
            <person name="Tian Z."/>
        </authorList>
    </citation>
    <scope>NUCLEOTIDE SEQUENCE [LARGE SCALE GENOMIC DNA]</scope>
    <source>
        <strain evidence="16">527</strain>
        <strain evidence="15">Z527</strain>
    </source>
</reference>
<evidence type="ECO:0000256" key="3">
    <source>
        <dbReference type="ARBA" id="ARBA00022723"/>
    </source>
</evidence>
<dbReference type="InterPro" id="IPR004881">
    <property type="entry name" value="Ribosome_biogen_GTPase_RsgA"/>
</dbReference>
<evidence type="ECO:0000256" key="5">
    <source>
        <dbReference type="ARBA" id="ARBA00022741"/>
    </source>
</evidence>